<evidence type="ECO:0008006" key="5">
    <source>
        <dbReference type="Google" id="ProtNLM"/>
    </source>
</evidence>
<evidence type="ECO:0000313" key="3">
    <source>
        <dbReference type="EMBL" id="TPX43237.1"/>
    </source>
</evidence>
<dbReference type="VEuPathDB" id="FungiDB:SeMB42_g04264"/>
<reference evidence="3 4" key="1">
    <citation type="journal article" date="2019" name="Sci. Rep.">
        <title>Comparative genomics of chytrid fungi reveal insights into the obligate biotrophic and pathogenic lifestyle of Synchytrium endobioticum.</title>
        <authorList>
            <person name="van de Vossenberg B.T.L.H."/>
            <person name="Warris S."/>
            <person name="Nguyen H.D.T."/>
            <person name="van Gent-Pelzer M.P.E."/>
            <person name="Joly D.L."/>
            <person name="van de Geest H.C."/>
            <person name="Bonants P.J.M."/>
            <person name="Smith D.S."/>
            <person name="Levesque C.A."/>
            <person name="van der Lee T.A.J."/>
        </authorList>
    </citation>
    <scope>NUCLEOTIDE SEQUENCE [LARGE SCALE GENOMIC DNA]</scope>
    <source>
        <strain evidence="3 4">LEV6574</strain>
    </source>
</reference>
<dbReference type="InterPro" id="IPR011015">
    <property type="entry name" value="LEM/LEM-like_dom_sf"/>
</dbReference>
<organism evidence="3 4">
    <name type="scientific">Synchytrium endobioticum</name>
    <dbReference type="NCBI Taxonomy" id="286115"/>
    <lineage>
        <taxon>Eukaryota</taxon>
        <taxon>Fungi</taxon>
        <taxon>Fungi incertae sedis</taxon>
        <taxon>Chytridiomycota</taxon>
        <taxon>Chytridiomycota incertae sedis</taxon>
        <taxon>Chytridiomycetes</taxon>
        <taxon>Synchytriales</taxon>
        <taxon>Synchytriaceae</taxon>
        <taxon>Synchytrium</taxon>
    </lineage>
</organism>
<dbReference type="AlphaFoldDB" id="A0A507CVK9"/>
<evidence type="ECO:0000256" key="2">
    <source>
        <dbReference type="SAM" id="Phobius"/>
    </source>
</evidence>
<keyword evidence="2" id="KW-0812">Transmembrane</keyword>
<dbReference type="EMBL" id="QEAM01000232">
    <property type="protein sequence ID" value="TPX43237.1"/>
    <property type="molecule type" value="Genomic_DNA"/>
</dbReference>
<feature type="compositionally biased region" description="Polar residues" evidence="1">
    <location>
        <begin position="79"/>
        <end position="88"/>
    </location>
</feature>
<dbReference type="Proteomes" id="UP000320475">
    <property type="component" value="Unassembled WGS sequence"/>
</dbReference>
<name>A0A507CVK9_9FUNG</name>
<evidence type="ECO:0000313" key="4">
    <source>
        <dbReference type="Proteomes" id="UP000320475"/>
    </source>
</evidence>
<protein>
    <recommendedName>
        <fullName evidence="5">LEM domain-containing protein</fullName>
    </recommendedName>
</protein>
<keyword evidence="2" id="KW-0472">Membrane</keyword>
<accession>A0A507CVK9</accession>
<dbReference type="OrthoDB" id="10617882at2759"/>
<sequence>MESYYILEEIRQAMDPKLLTTKELEVILQDNGAHLPSTRRKKDFYVDLFNRHFHHDREPTITTASSKPRNKSHIPVTSPPTRNGTRTSTRLRKSNSDGSNSENEPSTLTTSMNALPKLDHMSPRSSLGARSGTKTAKKMDENTNTLNLHHRVVKDSHVGNDGDVGTGKRSVKPDRMKTAALTHPVMISHRLLRKSGLPTPTPHPNRIMVAPAAEPIATPSAERLNSFNRKKKASVLDRLSSTQIHTLETAVMNASPDKMIGFVKLNGYEQEADKENLVLGRARVERLARRCENPRNRDLRDLEDKFEVHEDTKASTFNIIEAEPLRCEIGFKVLFRIGLLTMLVMATMVVLHWLYTVGLDLQHCPGRPTMMDYRNPLTNILPACITCEPDTVCKGKAVTGCYHGGDILESSALAEYFPYTTWPLPLGRPSCIDYNQAVWNEAGPSKVARVLRGTKARVWNHWNHVHDAMNDYGASVWDVISQPETYTIDNMIYTISEARNHYQLLFGCVVAAFGSLAIYRRCIGIAVSKRLAAQTAKR</sequence>
<feature type="region of interest" description="Disordered" evidence="1">
    <location>
        <begin position="57"/>
        <end position="144"/>
    </location>
</feature>
<proteinExistence type="predicted"/>
<feature type="compositionally biased region" description="Polar residues" evidence="1">
    <location>
        <begin position="96"/>
        <end position="113"/>
    </location>
</feature>
<feature type="transmembrane region" description="Helical" evidence="2">
    <location>
        <begin position="333"/>
        <end position="355"/>
    </location>
</feature>
<keyword evidence="2" id="KW-1133">Transmembrane helix</keyword>
<dbReference type="Gene3D" id="1.10.720.40">
    <property type="match status" value="1"/>
</dbReference>
<comment type="caution">
    <text evidence="3">The sequence shown here is derived from an EMBL/GenBank/DDBJ whole genome shotgun (WGS) entry which is preliminary data.</text>
</comment>
<evidence type="ECO:0000256" key="1">
    <source>
        <dbReference type="SAM" id="MobiDB-lite"/>
    </source>
</evidence>
<gene>
    <name evidence="3" type="ORF">SeLEV6574_g05170</name>
</gene>